<protein>
    <recommendedName>
        <fullName evidence="10">Glycoprotein-N-acetylgalactosamine 3-beta-galactosyltransferase 1</fullName>
    </recommendedName>
</protein>
<evidence type="ECO:0000313" key="9">
    <source>
        <dbReference type="Proteomes" id="UP000324832"/>
    </source>
</evidence>
<dbReference type="GO" id="GO:0016020">
    <property type="term" value="C:membrane"/>
    <property type="evidence" value="ECO:0007669"/>
    <property type="project" value="UniProtKB-SubCell"/>
</dbReference>
<keyword evidence="5 7" id="KW-1133">Transmembrane helix</keyword>
<name>A0A5E4QV39_9NEOP</name>
<evidence type="ECO:0000256" key="3">
    <source>
        <dbReference type="ARBA" id="ARBA00022692"/>
    </source>
</evidence>
<sequence>MTAEGRVMGRRFVLTLVIGISAGFSFAYILLTSAGVNRDVAWSVYRESSRDLDRHPIVNVVEHSSDEPVHRDEDRSVADELAKRVRVLCWVMTQPSNHQRKARHVKATWGKRCNKLLFMSTAEDSSLPAVKLPVHEGREYLWAKTKAAFRYVYEHHRRDAD</sequence>
<dbReference type="Proteomes" id="UP000324832">
    <property type="component" value="Unassembled WGS sequence"/>
</dbReference>
<evidence type="ECO:0008006" key="10">
    <source>
        <dbReference type="Google" id="ProtNLM"/>
    </source>
</evidence>
<dbReference type="PANTHER" id="PTHR23033:SF14">
    <property type="entry name" value="GLYCOPROTEIN-N-ACETYLGALACTOSAMINE 3-BETA-GALACTOSYLTRANSFERASE 1-RELATED"/>
    <property type="match status" value="1"/>
</dbReference>
<comment type="subcellular location">
    <subcellularLocation>
        <location evidence="1">Membrane</location>
        <topology evidence="1">Single-pass type II membrane protein</topology>
    </subcellularLocation>
</comment>
<comment type="similarity">
    <text evidence="2">Belongs to the glycosyltransferase 31 family. Beta3-Gal-T subfamily.</text>
</comment>
<dbReference type="PANTHER" id="PTHR23033">
    <property type="entry name" value="BETA1,3-GALACTOSYLTRANSFERASE"/>
    <property type="match status" value="1"/>
</dbReference>
<feature type="transmembrane region" description="Helical" evidence="7">
    <location>
        <begin position="12"/>
        <end position="31"/>
    </location>
</feature>
<keyword evidence="6 7" id="KW-0472">Membrane</keyword>
<gene>
    <name evidence="8" type="ORF">LSINAPIS_LOCUS12324</name>
</gene>
<evidence type="ECO:0000256" key="1">
    <source>
        <dbReference type="ARBA" id="ARBA00004606"/>
    </source>
</evidence>
<keyword evidence="3 7" id="KW-0812">Transmembrane</keyword>
<keyword evidence="4" id="KW-0735">Signal-anchor</keyword>
<dbReference type="InterPro" id="IPR026050">
    <property type="entry name" value="C1GALT1/C1GALT1_chp1"/>
</dbReference>
<evidence type="ECO:0000313" key="8">
    <source>
        <dbReference type="EMBL" id="VVD02021.1"/>
    </source>
</evidence>
<evidence type="ECO:0000256" key="7">
    <source>
        <dbReference type="SAM" id="Phobius"/>
    </source>
</evidence>
<evidence type="ECO:0000256" key="5">
    <source>
        <dbReference type="ARBA" id="ARBA00022989"/>
    </source>
</evidence>
<reference evidence="8 9" key="1">
    <citation type="submission" date="2017-07" db="EMBL/GenBank/DDBJ databases">
        <authorList>
            <person name="Talla V."/>
            <person name="Backstrom N."/>
        </authorList>
    </citation>
    <scope>NUCLEOTIDE SEQUENCE [LARGE SCALE GENOMIC DNA]</scope>
</reference>
<evidence type="ECO:0000256" key="4">
    <source>
        <dbReference type="ARBA" id="ARBA00022968"/>
    </source>
</evidence>
<evidence type="ECO:0000256" key="6">
    <source>
        <dbReference type="ARBA" id="ARBA00023136"/>
    </source>
</evidence>
<evidence type="ECO:0000256" key="2">
    <source>
        <dbReference type="ARBA" id="ARBA00006462"/>
    </source>
</evidence>
<dbReference type="GO" id="GO:0016263">
    <property type="term" value="F:glycoprotein-N-acetylgalactosamine 3-beta-galactosyltransferase activity"/>
    <property type="evidence" value="ECO:0007669"/>
    <property type="project" value="TreeGrafter"/>
</dbReference>
<accession>A0A5E4QV39</accession>
<organism evidence="8 9">
    <name type="scientific">Leptidea sinapis</name>
    <dbReference type="NCBI Taxonomy" id="189913"/>
    <lineage>
        <taxon>Eukaryota</taxon>
        <taxon>Metazoa</taxon>
        <taxon>Ecdysozoa</taxon>
        <taxon>Arthropoda</taxon>
        <taxon>Hexapoda</taxon>
        <taxon>Insecta</taxon>
        <taxon>Pterygota</taxon>
        <taxon>Neoptera</taxon>
        <taxon>Endopterygota</taxon>
        <taxon>Lepidoptera</taxon>
        <taxon>Glossata</taxon>
        <taxon>Ditrysia</taxon>
        <taxon>Papilionoidea</taxon>
        <taxon>Pieridae</taxon>
        <taxon>Dismorphiinae</taxon>
        <taxon>Leptidea</taxon>
    </lineage>
</organism>
<dbReference type="AlphaFoldDB" id="A0A5E4QV39"/>
<keyword evidence="9" id="KW-1185">Reference proteome</keyword>
<dbReference type="EMBL" id="FZQP02005711">
    <property type="protein sequence ID" value="VVD02021.1"/>
    <property type="molecule type" value="Genomic_DNA"/>
</dbReference>
<dbReference type="Gene3D" id="3.90.550.50">
    <property type="match status" value="1"/>
</dbReference>
<proteinExistence type="inferred from homology"/>